<proteinExistence type="predicted"/>
<evidence type="ECO:0000256" key="1">
    <source>
        <dbReference type="ARBA" id="ARBA00004651"/>
    </source>
</evidence>
<feature type="transmembrane region" description="Helical" evidence="8">
    <location>
        <begin position="90"/>
        <end position="110"/>
    </location>
</feature>
<feature type="transmembrane region" description="Helical" evidence="8">
    <location>
        <begin position="245"/>
        <end position="262"/>
    </location>
</feature>
<evidence type="ECO:0000256" key="7">
    <source>
        <dbReference type="ARBA" id="ARBA00023136"/>
    </source>
</evidence>
<keyword evidence="4 8" id="KW-0812">Transmembrane</keyword>
<accession>A0ABY3MXB5</accession>
<dbReference type="RefSeq" id="WP_101344879.1">
    <property type="nucleotide sequence ID" value="NZ_PJAI02000008.1"/>
</dbReference>
<keyword evidence="5" id="KW-0378">Hydrolase</keyword>
<feature type="transmembrane region" description="Helical" evidence="8">
    <location>
        <begin position="12"/>
        <end position="32"/>
    </location>
</feature>
<feature type="transmembrane region" description="Helical" evidence="8">
    <location>
        <begin position="117"/>
        <end position="136"/>
    </location>
</feature>
<evidence type="ECO:0000256" key="6">
    <source>
        <dbReference type="ARBA" id="ARBA00022989"/>
    </source>
</evidence>
<evidence type="ECO:0000313" key="11">
    <source>
        <dbReference type="Proteomes" id="UP000815846"/>
    </source>
</evidence>
<dbReference type="NCBIfam" id="TIGR02602">
    <property type="entry name" value="8TM_EpsH"/>
    <property type="match status" value="1"/>
</dbReference>
<dbReference type="EMBL" id="PJAI02000008">
    <property type="protein sequence ID" value="TYK65769.1"/>
    <property type="molecule type" value="Genomic_DNA"/>
</dbReference>
<dbReference type="InterPro" id="IPR019127">
    <property type="entry name" value="Exosortase"/>
</dbReference>
<dbReference type="InterPro" id="IPR026392">
    <property type="entry name" value="Exo/Archaeosortase_dom"/>
</dbReference>
<comment type="subcellular location">
    <subcellularLocation>
        <location evidence="1">Cell membrane</location>
        <topology evidence="1">Multi-pass membrane protein</topology>
    </subcellularLocation>
</comment>
<feature type="domain" description="Methanolan biosynthesis EpsI" evidence="9">
    <location>
        <begin position="345"/>
        <end position="484"/>
    </location>
</feature>
<dbReference type="InterPro" id="IPR014263">
    <property type="entry name" value="Methanolan_biosynth_EpsI"/>
</dbReference>
<dbReference type="InterPro" id="IPR017540">
    <property type="entry name" value="Exosortase-1"/>
</dbReference>
<dbReference type="Pfam" id="PF11984">
    <property type="entry name" value="DUF3485"/>
    <property type="match status" value="1"/>
</dbReference>
<name>A0ABY3MXB5_9GAMM</name>
<evidence type="ECO:0000259" key="9">
    <source>
        <dbReference type="Pfam" id="PF11984"/>
    </source>
</evidence>
<evidence type="ECO:0000256" key="4">
    <source>
        <dbReference type="ARBA" id="ARBA00022692"/>
    </source>
</evidence>
<keyword evidence="7 8" id="KW-0472">Membrane</keyword>
<dbReference type="InterPro" id="IPR013426">
    <property type="entry name" value="EpsH-like"/>
</dbReference>
<evidence type="ECO:0000256" key="8">
    <source>
        <dbReference type="SAM" id="Phobius"/>
    </source>
</evidence>
<dbReference type="Pfam" id="PF09721">
    <property type="entry name" value="Exosortase_EpsH"/>
    <property type="match status" value="1"/>
</dbReference>
<feature type="transmembrane region" description="Helical" evidence="8">
    <location>
        <begin position="172"/>
        <end position="194"/>
    </location>
</feature>
<evidence type="ECO:0000256" key="5">
    <source>
        <dbReference type="ARBA" id="ARBA00022801"/>
    </source>
</evidence>
<comment type="caution">
    <text evidence="10">The sequence shown here is derived from an EMBL/GenBank/DDBJ whole genome shotgun (WGS) entry which is preliminary data.</text>
</comment>
<feature type="transmembrane region" description="Helical" evidence="8">
    <location>
        <begin position="66"/>
        <end position="84"/>
    </location>
</feature>
<evidence type="ECO:0000313" key="10">
    <source>
        <dbReference type="EMBL" id="TYK65769.1"/>
    </source>
</evidence>
<keyword evidence="2" id="KW-1003">Cell membrane</keyword>
<keyword evidence="6 8" id="KW-1133">Transmembrane helix</keyword>
<keyword evidence="11" id="KW-1185">Reference proteome</keyword>
<feature type="transmembrane region" description="Helical" evidence="8">
    <location>
        <begin position="297"/>
        <end position="315"/>
    </location>
</feature>
<feature type="transmembrane region" description="Helical" evidence="8">
    <location>
        <begin position="206"/>
        <end position="233"/>
    </location>
</feature>
<protein>
    <submittedName>
        <fullName evidence="10">EpsI family protein</fullName>
    </submittedName>
</protein>
<organism evidence="10 11">
    <name type="scientific">Colwellia echini</name>
    <dbReference type="NCBI Taxonomy" id="1982103"/>
    <lineage>
        <taxon>Bacteria</taxon>
        <taxon>Pseudomonadati</taxon>
        <taxon>Pseudomonadota</taxon>
        <taxon>Gammaproteobacteria</taxon>
        <taxon>Alteromonadales</taxon>
        <taxon>Colwelliaceae</taxon>
        <taxon>Colwellia</taxon>
    </lineage>
</organism>
<dbReference type="NCBIfam" id="TIGR02914">
    <property type="entry name" value="EpsI_fam"/>
    <property type="match status" value="1"/>
</dbReference>
<evidence type="ECO:0000256" key="2">
    <source>
        <dbReference type="ARBA" id="ARBA00022475"/>
    </source>
</evidence>
<keyword evidence="3" id="KW-0645">Protease</keyword>
<reference evidence="10 11" key="1">
    <citation type="submission" date="2019-08" db="EMBL/GenBank/DDBJ databases">
        <title>Microbe sample from Colwellia echini.</title>
        <authorList>
            <person name="Christiansen L."/>
            <person name="Pathiraja D."/>
            <person name="Schultz-Johansen M."/>
            <person name="Choi I.-G."/>
            <person name="Stougaard P."/>
        </authorList>
    </citation>
    <scope>NUCLEOTIDE SEQUENCE [LARGE SCALE GENOMIC DNA]</scope>
    <source>
        <strain evidence="10 11">A3</strain>
    </source>
</reference>
<sequence length="504" mass="56942">MNNLIIKFGPIAALFIAWFYTYYQGILTAVNIWGNSEIFNHCFFVIPIAFYLIYQKRHELSRQPFVANYWLLLPIIGTLVLYTFGSVGDIRLFMHVATFVSLPLLIWFVIGNKAAQVIAFPLFFILFSIPVGEQLIPFLQEITTDMAVPLLELTGIPVYRNGLYLEIPEGRFLVAEACSGISFLITSIVFGHLYAYISFKTLPKKLLFILISLIFPILANALRVYGIVLIAHLTDMEHAAGADHLIYGGVFFAIVLFSLIMIGEKMRDKFDADKSGKETSNATVAVDEKALVVSNKLVMFSIFLFVTQIFWYSAIVNEQSSLTNNELIVDIKTLPLVVKEQNLQRWQPEFSTASNIQQGIIIGPYAVGSEYSASQQVENIDFFIASYQGGEGELISAANKLYNEQRWTLIQNRSVNIDEGSEARLIKIVSPIGQYRYILYWYQLPDKAFTNKVKLKLYQTWMAMFGQTEQSAIIALSFESEQNIEAVINSLSAKASIIQNSIKD</sequence>
<evidence type="ECO:0000256" key="3">
    <source>
        <dbReference type="ARBA" id="ARBA00022670"/>
    </source>
</evidence>
<dbReference type="NCBIfam" id="TIGR03109">
    <property type="entry name" value="exosort_XrtA"/>
    <property type="match status" value="1"/>
</dbReference>
<gene>
    <name evidence="10" type="primary">epsI</name>
    <name evidence="10" type="ORF">CWS31_008965</name>
</gene>
<feature type="transmembrane region" description="Helical" evidence="8">
    <location>
        <begin position="38"/>
        <end position="54"/>
    </location>
</feature>
<dbReference type="Proteomes" id="UP000815846">
    <property type="component" value="Unassembled WGS sequence"/>
</dbReference>
<dbReference type="NCBIfam" id="TIGR04178">
    <property type="entry name" value="exo_archaeo"/>
    <property type="match status" value="1"/>
</dbReference>